<proteinExistence type="predicted"/>
<organism evidence="1 2">
    <name type="scientific">Saguinus oedipus</name>
    <name type="common">Cotton-top tamarin</name>
    <name type="synonym">Oedipomidas oedipus</name>
    <dbReference type="NCBI Taxonomy" id="9490"/>
    <lineage>
        <taxon>Eukaryota</taxon>
        <taxon>Metazoa</taxon>
        <taxon>Chordata</taxon>
        <taxon>Craniata</taxon>
        <taxon>Vertebrata</taxon>
        <taxon>Euteleostomi</taxon>
        <taxon>Mammalia</taxon>
        <taxon>Eutheria</taxon>
        <taxon>Euarchontoglires</taxon>
        <taxon>Primates</taxon>
        <taxon>Haplorrhini</taxon>
        <taxon>Platyrrhini</taxon>
        <taxon>Cebidae</taxon>
        <taxon>Callitrichinae</taxon>
        <taxon>Saguinus</taxon>
    </lineage>
</organism>
<reference evidence="1 2" key="1">
    <citation type="submission" date="2023-05" db="EMBL/GenBank/DDBJ databases">
        <title>B98-5 Cell Line De Novo Hybrid Assembly: An Optical Mapping Approach.</title>
        <authorList>
            <person name="Kananen K."/>
            <person name="Auerbach J.A."/>
            <person name="Kautto E."/>
            <person name="Blachly J.S."/>
        </authorList>
    </citation>
    <scope>NUCLEOTIDE SEQUENCE [LARGE SCALE GENOMIC DNA]</scope>
    <source>
        <strain evidence="1">B95-8</strain>
        <tissue evidence="1">Cell line</tissue>
    </source>
</reference>
<keyword evidence="2" id="KW-1185">Reference proteome</keyword>
<evidence type="ECO:0000313" key="1">
    <source>
        <dbReference type="EMBL" id="KAK2113922.1"/>
    </source>
</evidence>
<protein>
    <submittedName>
        <fullName evidence="1">Uncharacterized protein</fullName>
    </submittedName>
</protein>
<dbReference type="EMBL" id="JASSZA010000004">
    <property type="protein sequence ID" value="KAK2113922.1"/>
    <property type="molecule type" value="Genomic_DNA"/>
</dbReference>
<gene>
    <name evidence="1" type="ORF">P7K49_008188</name>
</gene>
<name>A0ABQ9VX44_SAGOE</name>
<evidence type="ECO:0000313" key="2">
    <source>
        <dbReference type="Proteomes" id="UP001266305"/>
    </source>
</evidence>
<accession>A0ABQ9VX44</accession>
<comment type="caution">
    <text evidence="1">The sequence shown here is derived from an EMBL/GenBank/DDBJ whole genome shotgun (WGS) entry which is preliminary data.</text>
</comment>
<dbReference type="Proteomes" id="UP001266305">
    <property type="component" value="Unassembled WGS sequence"/>
</dbReference>
<sequence length="56" mass="6082">MRGNFQFSSLCAVSWNPGHLQLSSVAPDTLSIPVLMVVMNSVQRSGLAKMTYQGLI</sequence>